<evidence type="ECO:0000259" key="3">
    <source>
        <dbReference type="Pfam" id="PF00210"/>
    </source>
</evidence>
<accession>A0ABQ1GF98</accession>
<proteinExistence type="inferred from homology"/>
<dbReference type="InterPro" id="IPR012347">
    <property type="entry name" value="Ferritin-like"/>
</dbReference>
<gene>
    <name evidence="4" type="ORF">GCM10011395_10990</name>
</gene>
<dbReference type="InterPro" id="IPR008331">
    <property type="entry name" value="Ferritin_DPS_dom"/>
</dbReference>
<evidence type="ECO:0000313" key="5">
    <source>
        <dbReference type="Proteomes" id="UP000618591"/>
    </source>
</evidence>
<dbReference type="PANTHER" id="PTHR42932">
    <property type="entry name" value="GENERAL STRESS PROTEIN 20U"/>
    <property type="match status" value="1"/>
</dbReference>
<dbReference type="InterPro" id="IPR002177">
    <property type="entry name" value="DPS_DNA-bd"/>
</dbReference>
<evidence type="ECO:0000256" key="1">
    <source>
        <dbReference type="ARBA" id="ARBA00009497"/>
    </source>
</evidence>
<keyword evidence="5" id="KW-1185">Reference proteome</keyword>
<dbReference type="PANTHER" id="PTHR42932:SF3">
    <property type="entry name" value="DNA PROTECTION DURING STARVATION PROTEIN"/>
    <property type="match status" value="1"/>
</dbReference>
<evidence type="ECO:0000313" key="4">
    <source>
        <dbReference type="EMBL" id="GGA42509.1"/>
    </source>
</evidence>
<protein>
    <submittedName>
        <fullName evidence="4">DNA starvation/stationary phase protection protein</fullName>
    </submittedName>
</protein>
<dbReference type="Proteomes" id="UP000618591">
    <property type="component" value="Unassembled WGS sequence"/>
</dbReference>
<reference evidence="5" key="1">
    <citation type="journal article" date="2019" name="Int. J. Syst. Evol. Microbiol.">
        <title>The Global Catalogue of Microorganisms (GCM) 10K type strain sequencing project: providing services to taxonomists for standard genome sequencing and annotation.</title>
        <authorList>
            <consortium name="The Broad Institute Genomics Platform"/>
            <consortium name="The Broad Institute Genome Sequencing Center for Infectious Disease"/>
            <person name="Wu L."/>
            <person name="Ma J."/>
        </authorList>
    </citation>
    <scope>NUCLEOTIDE SEQUENCE [LARGE SCALE GENOMIC DNA]</scope>
    <source>
        <strain evidence="5">CGMCC 1.10106</strain>
    </source>
</reference>
<dbReference type="CDD" id="cd01043">
    <property type="entry name" value="DPS"/>
    <property type="match status" value="1"/>
</dbReference>
<dbReference type="EMBL" id="BMDW01000005">
    <property type="protein sequence ID" value="GGA42509.1"/>
    <property type="molecule type" value="Genomic_DNA"/>
</dbReference>
<dbReference type="Gene3D" id="1.20.1260.10">
    <property type="match status" value="1"/>
</dbReference>
<dbReference type="PRINTS" id="PR01346">
    <property type="entry name" value="HELNAPAPROT"/>
</dbReference>
<dbReference type="Pfam" id="PF00210">
    <property type="entry name" value="Ferritin"/>
    <property type="match status" value="1"/>
</dbReference>
<organism evidence="4 5">
    <name type="scientific">Sphingomonas psychrolutea</name>
    <dbReference type="NCBI Taxonomy" id="1259676"/>
    <lineage>
        <taxon>Bacteria</taxon>
        <taxon>Pseudomonadati</taxon>
        <taxon>Pseudomonadota</taxon>
        <taxon>Alphaproteobacteria</taxon>
        <taxon>Sphingomonadales</taxon>
        <taxon>Sphingomonadaceae</taxon>
        <taxon>Sphingomonas</taxon>
    </lineage>
</organism>
<dbReference type="RefSeq" id="WP_229732837.1">
    <property type="nucleotide sequence ID" value="NZ_BMDW01000005.1"/>
</dbReference>
<dbReference type="InterPro" id="IPR009078">
    <property type="entry name" value="Ferritin-like_SF"/>
</dbReference>
<feature type="domain" description="Ferritin/DPS" evidence="3">
    <location>
        <begin position="28"/>
        <end position="162"/>
    </location>
</feature>
<evidence type="ECO:0000256" key="2">
    <source>
        <dbReference type="RuleBase" id="RU003875"/>
    </source>
</evidence>
<dbReference type="PIRSF" id="PIRSF005900">
    <property type="entry name" value="Dps"/>
    <property type="match status" value="1"/>
</dbReference>
<comment type="similarity">
    <text evidence="1 2">Belongs to the Dps family.</text>
</comment>
<comment type="caution">
    <text evidence="4">The sequence shown here is derived from an EMBL/GenBank/DDBJ whole genome shotgun (WGS) entry which is preliminary data.</text>
</comment>
<dbReference type="SUPFAM" id="SSF47240">
    <property type="entry name" value="Ferritin-like"/>
    <property type="match status" value="1"/>
</dbReference>
<name>A0ABQ1GF98_9SPHN</name>
<sequence length="169" mass="18673">MAADAPKTPTDLKTPSDLTSNATKTVAEALNGILADTFALYLKTKNFHWHVSGPHFHDYHLMLDDQATQIFAGTDDIAERVRKTGNTTLRSIGDIARHQTIKDNDADFVGPDAMLSELRDDNLALVAALREAKDIADEAKDNATSAMIDDWTDQAERRAWFLFEAGRKG</sequence>